<dbReference type="EMBL" id="CP000555">
    <property type="protein sequence ID" value="ABM94646.1"/>
    <property type="molecule type" value="Genomic_DNA"/>
</dbReference>
<name>A2SGF7_METPP</name>
<sequence>MRKPPDLVMRHGVIESCGRGRMPEIELGKRMQQEDFVEDRPSCQPGALPDLDVRIDALHNEFTATASAGPAGSDLCLVAAQCARGRDLIFRGLRAEVSPLLGLRAASPPACGWQAVRRKFLAR</sequence>
<dbReference type="KEGG" id="mpt:Mpe_A1684"/>
<dbReference type="Proteomes" id="UP000000366">
    <property type="component" value="Chromosome"/>
</dbReference>
<organism evidence="1 2">
    <name type="scientific">Methylibium petroleiphilum (strain ATCC BAA-1232 / LMG 22953 / PM1)</name>
    <dbReference type="NCBI Taxonomy" id="420662"/>
    <lineage>
        <taxon>Bacteria</taxon>
        <taxon>Pseudomonadati</taxon>
        <taxon>Pseudomonadota</taxon>
        <taxon>Betaproteobacteria</taxon>
        <taxon>Burkholderiales</taxon>
        <taxon>Sphaerotilaceae</taxon>
        <taxon>Methylibium</taxon>
    </lineage>
</organism>
<reference evidence="1 2" key="1">
    <citation type="journal article" date="2007" name="J. Bacteriol.">
        <title>Whole-genome analysis of the methyl tert-butyl ether-degrading beta-proteobacterium Methylibium petroleiphilum PM1.</title>
        <authorList>
            <person name="Kane S.R."/>
            <person name="Chakicherla A.Y."/>
            <person name="Chain P.S.G."/>
            <person name="Schmidt R."/>
            <person name="Shin M.W."/>
            <person name="Legler T.C."/>
            <person name="Scow K.M."/>
            <person name="Larimer F.W."/>
            <person name="Lucas S.M."/>
            <person name="Richardson P.M."/>
            <person name="Hristova K.R."/>
        </authorList>
    </citation>
    <scope>NUCLEOTIDE SEQUENCE [LARGE SCALE GENOMIC DNA]</scope>
    <source>
        <strain evidence="2">ATCC BAA-1232 / LMG 22953 / PM1</strain>
    </source>
</reference>
<proteinExistence type="predicted"/>
<evidence type="ECO:0000313" key="2">
    <source>
        <dbReference type="Proteomes" id="UP000000366"/>
    </source>
</evidence>
<evidence type="ECO:0000313" key="1">
    <source>
        <dbReference type="EMBL" id="ABM94646.1"/>
    </source>
</evidence>
<gene>
    <name evidence="1" type="ordered locus">Mpe_A1684</name>
</gene>
<protein>
    <submittedName>
        <fullName evidence="1">Uncharacterized protein</fullName>
    </submittedName>
</protein>
<dbReference type="HOGENOM" id="CLU_2012615_0_0_4"/>
<dbReference type="AlphaFoldDB" id="A2SGF7"/>
<accession>A2SGF7</accession>
<keyword evidence="2" id="KW-1185">Reference proteome</keyword>